<evidence type="ECO:0000313" key="3">
    <source>
        <dbReference type="Proteomes" id="UP000250235"/>
    </source>
</evidence>
<feature type="compositionally biased region" description="Polar residues" evidence="1">
    <location>
        <begin position="71"/>
        <end position="82"/>
    </location>
</feature>
<evidence type="ECO:0000256" key="1">
    <source>
        <dbReference type="SAM" id="MobiDB-lite"/>
    </source>
</evidence>
<feature type="compositionally biased region" description="Low complexity" evidence="1">
    <location>
        <begin position="132"/>
        <end position="146"/>
    </location>
</feature>
<keyword evidence="2" id="KW-0418">Kinase</keyword>
<name>A0A2Z7D3H3_9LAMI</name>
<organism evidence="2 3">
    <name type="scientific">Dorcoceras hygrometricum</name>
    <dbReference type="NCBI Taxonomy" id="472368"/>
    <lineage>
        <taxon>Eukaryota</taxon>
        <taxon>Viridiplantae</taxon>
        <taxon>Streptophyta</taxon>
        <taxon>Embryophyta</taxon>
        <taxon>Tracheophyta</taxon>
        <taxon>Spermatophyta</taxon>
        <taxon>Magnoliopsida</taxon>
        <taxon>eudicotyledons</taxon>
        <taxon>Gunneridae</taxon>
        <taxon>Pentapetalae</taxon>
        <taxon>asterids</taxon>
        <taxon>lamiids</taxon>
        <taxon>Lamiales</taxon>
        <taxon>Gesneriaceae</taxon>
        <taxon>Didymocarpoideae</taxon>
        <taxon>Trichosporeae</taxon>
        <taxon>Loxocarpinae</taxon>
        <taxon>Dorcoceras</taxon>
    </lineage>
</organism>
<dbReference type="AlphaFoldDB" id="A0A2Z7D3H3"/>
<keyword evidence="3" id="KW-1185">Reference proteome</keyword>
<dbReference type="GO" id="GO:0016301">
    <property type="term" value="F:kinase activity"/>
    <property type="evidence" value="ECO:0007669"/>
    <property type="project" value="UniProtKB-KW"/>
</dbReference>
<keyword evidence="2" id="KW-0808">Transferase</keyword>
<evidence type="ECO:0000313" key="2">
    <source>
        <dbReference type="EMBL" id="KZV53965.1"/>
    </source>
</evidence>
<dbReference type="Proteomes" id="UP000250235">
    <property type="component" value="Unassembled WGS sequence"/>
</dbReference>
<feature type="region of interest" description="Disordered" evidence="1">
    <location>
        <begin position="48"/>
        <end position="146"/>
    </location>
</feature>
<reference evidence="2 3" key="1">
    <citation type="journal article" date="2015" name="Proc. Natl. Acad. Sci. U.S.A.">
        <title>The resurrection genome of Boea hygrometrica: A blueprint for survival of dehydration.</title>
        <authorList>
            <person name="Xiao L."/>
            <person name="Yang G."/>
            <person name="Zhang L."/>
            <person name="Yang X."/>
            <person name="Zhao S."/>
            <person name="Ji Z."/>
            <person name="Zhou Q."/>
            <person name="Hu M."/>
            <person name="Wang Y."/>
            <person name="Chen M."/>
            <person name="Xu Y."/>
            <person name="Jin H."/>
            <person name="Xiao X."/>
            <person name="Hu G."/>
            <person name="Bao F."/>
            <person name="Hu Y."/>
            <person name="Wan P."/>
            <person name="Li L."/>
            <person name="Deng X."/>
            <person name="Kuang T."/>
            <person name="Xiang C."/>
            <person name="Zhu J.K."/>
            <person name="Oliver M.J."/>
            <person name="He Y."/>
        </authorList>
    </citation>
    <scope>NUCLEOTIDE SEQUENCE [LARGE SCALE GENOMIC DNA]</scope>
    <source>
        <strain evidence="3">cv. XS01</strain>
    </source>
</reference>
<accession>A0A2Z7D3H3</accession>
<sequence>MGPISNIGPKTSWATRDRPEKYLEEISLRNAAGRLTGHAAAANMLRAAQARRRQHVARGSASPMAAHGSTPPASMSRNQCAKGQQPAAVDPPIRSTTGFNLPPSIRTRRLDRFATDRITSKTDRNKSDHRQAAALGAAADGGRVGE</sequence>
<proteinExistence type="predicted"/>
<gene>
    <name evidence="2" type="ORF">F511_19505</name>
</gene>
<feature type="compositionally biased region" description="Basic and acidic residues" evidence="1">
    <location>
        <begin position="108"/>
        <end position="131"/>
    </location>
</feature>
<dbReference type="EMBL" id="KQ989772">
    <property type="protein sequence ID" value="KZV53965.1"/>
    <property type="molecule type" value="Genomic_DNA"/>
</dbReference>
<protein>
    <submittedName>
        <fullName evidence="2">Serine/threonine-protein kinase MHK</fullName>
    </submittedName>
</protein>